<feature type="compositionally biased region" description="Acidic residues" evidence="8">
    <location>
        <begin position="343"/>
        <end position="366"/>
    </location>
</feature>
<dbReference type="Proteomes" id="UP000077266">
    <property type="component" value="Unassembled WGS sequence"/>
</dbReference>
<comment type="cofactor">
    <cofactor evidence="1">
        <name>a divalent metal cation</name>
        <dbReference type="ChEBI" id="CHEBI:60240"/>
    </cofactor>
</comment>
<comment type="similarity">
    <text evidence="3">Belongs to the HARBI1 family.</text>
</comment>
<name>A0A165K550_EXIGL</name>
<dbReference type="Pfam" id="PF26138">
    <property type="entry name" value="DUF8040"/>
    <property type="match status" value="1"/>
</dbReference>
<feature type="signal peptide" evidence="9">
    <location>
        <begin position="1"/>
        <end position="16"/>
    </location>
</feature>
<dbReference type="InParanoid" id="A0A165K550"/>
<proteinExistence type="inferred from homology"/>
<evidence type="ECO:0000256" key="3">
    <source>
        <dbReference type="ARBA" id="ARBA00006958"/>
    </source>
</evidence>
<dbReference type="InterPro" id="IPR027806">
    <property type="entry name" value="HARBI1_dom"/>
</dbReference>
<accession>A0A165K550</accession>
<evidence type="ECO:0000313" key="12">
    <source>
        <dbReference type="EMBL" id="KZV95807.1"/>
    </source>
</evidence>
<dbReference type="GO" id="GO:0004518">
    <property type="term" value="F:nuclease activity"/>
    <property type="evidence" value="ECO:0007669"/>
    <property type="project" value="UniProtKB-KW"/>
</dbReference>
<keyword evidence="4" id="KW-0540">Nuclease</keyword>
<feature type="region of interest" description="Disordered" evidence="8">
    <location>
        <begin position="340"/>
        <end position="372"/>
    </location>
</feature>
<feature type="domain" description="DUF8040" evidence="11">
    <location>
        <begin position="30"/>
        <end position="123"/>
    </location>
</feature>
<evidence type="ECO:0000256" key="4">
    <source>
        <dbReference type="ARBA" id="ARBA00022722"/>
    </source>
</evidence>
<evidence type="ECO:0000259" key="10">
    <source>
        <dbReference type="Pfam" id="PF13359"/>
    </source>
</evidence>
<protein>
    <submittedName>
        <fullName evidence="12">Uncharacterized protein</fullName>
    </submittedName>
</protein>
<dbReference type="PANTHER" id="PTHR22930:SF221">
    <property type="entry name" value="NUCLEASE HARBI1"/>
    <property type="match status" value="1"/>
</dbReference>
<evidence type="ECO:0000256" key="9">
    <source>
        <dbReference type="SAM" id="SignalP"/>
    </source>
</evidence>
<keyword evidence="13" id="KW-1185">Reference proteome</keyword>
<dbReference type="GO" id="GO:0046872">
    <property type="term" value="F:metal ion binding"/>
    <property type="evidence" value="ECO:0007669"/>
    <property type="project" value="UniProtKB-KW"/>
</dbReference>
<evidence type="ECO:0000256" key="1">
    <source>
        <dbReference type="ARBA" id="ARBA00001968"/>
    </source>
</evidence>
<reference evidence="12 13" key="1">
    <citation type="journal article" date="2016" name="Mol. Biol. Evol.">
        <title>Comparative Genomics of Early-Diverging Mushroom-Forming Fungi Provides Insights into the Origins of Lignocellulose Decay Capabilities.</title>
        <authorList>
            <person name="Nagy L.G."/>
            <person name="Riley R."/>
            <person name="Tritt A."/>
            <person name="Adam C."/>
            <person name="Daum C."/>
            <person name="Floudas D."/>
            <person name="Sun H."/>
            <person name="Yadav J.S."/>
            <person name="Pangilinan J."/>
            <person name="Larsson K.H."/>
            <person name="Matsuura K."/>
            <person name="Barry K."/>
            <person name="Labutti K."/>
            <person name="Kuo R."/>
            <person name="Ohm R.A."/>
            <person name="Bhattacharya S.S."/>
            <person name="Shirouzu T."/>
            <person name="Yoshinaga Y."/>
            <person name="Martin F.M."/>
            <person name="Grigoriev I.V."/>
            <person name="Hibbett D.S."/>
        </authorList>
    </citation>
    <scope>NUCLEOTIDE SEQUENCE [LARGE SCALE GENOMIC DNA]</scope>
    <source>
        <strain evidence="12 13">HHB12029</strain>
    </source>
</reference>
<dbReference type="OrthoDB" id="1681765at2759"/>
<dbReference type="STRING" id="1314781.A0A165K550"/>
<keyword evidence="9" id="KW-0732">Signal</keyword>
<feature type="chain" id="PRO_5007860541" evidence="9">
    <location>
        <begin position="17"/>
        <end position="372"/>
    </location>
</feature>
<keyword evidence="5" id="KW-0479">Metal-binding</keyword>
<keyword evidence="6" id="KW-0378">Hydrolase</keyword>
<dbReference type="AlphaFoldDB" id="A0A165K550"/>
<comment type="subcellular location">
    <subcellularLocation>
        <location evidence="2">Nucleus</location>
    </subcellularLocation>
</comment>
<dbReference type="GO" id="GO:0016787">
    <property type="term" value="F:hydrolase activity"/>
    <property type="evidence" value="ECO:0007669"/>
    <property type="project" value="UniProtKB-KW"/>
</dbReference>
<dbReference type="EMBL" id="KV425951">
    <property type="protein sequence ID" value="KZV95807.1"/>
    <property type="molecule type" value="Genomic_DNA"/>
</dbReference>
<gene>
    <name evidence="12" type="ORF">EXIGLDRAFT_714896</name>
</gene>
<sequence>MSAAVLVVELVARAVALYASSAYWSQSMHTSTLSGQAWVDELISGHPDRMKINFGMPLHVFTGLIIELRLLGVTDTKHVSLEEKLGIFLYTCVTGMSCRLVGERFQRSKDTVTCVFREILRVLSGPRFYTKFVRLPAVENPPAPYLQNNPKFWPFFDKCLGALDGTHIICSTSANMRDHKGSLSQNVFVITNFNFRFVYVLSGCFIYSDARLNDLPVPDGYYYLGNTGFPQCAQVLVPYRGVQFHLREWAAGNRKPFERIFGVLKKCWQVLVVPMNYSMELQARIPIALCALHNFMLEMDGPEAFAEELARAHDPAGKDLQNLIAEPMWVQYQDYIATHAAADELEEEPEEEPDDVGVGEDEDDNNNVEMNV</sequence>
<dbReference type="InterPro" id="IPR058353">
    <property type="entry name" value="DUF8040"/>
</dbReference>
<keyword evidence="7" id="KW-0539">Nucleus</keyword>
<feature type="domain" description="DDE Tnp4" evidence="10">
    <location>
        <begin position="214"/>
        <end position="294"/>
    </location>
</feature>
<evidence type="ECO:0000256" key="6">
    <source>
        <dbReference type="ARBA" id="ARBA00022801"/>
    </source>
</evidence>
<evidence type="ECO:0000313" key="13">
    <source>
        <dbReference type="Proteomes" id="UP000077266"/>
    </source>
</evidence>
<dbReference type="Pfam" id="PF13359">
    <property type="entry name" value="DDE_Tnp_4"/>
    <property type="match status" value="1"/>
</dbReference>
<evidence type="ECO:0000256" key="2">
    <source>
        <dbReference type="ARBA" id="ARBA00004123"/>
    </source>
</evidence>
<evidence type="ECO:0000256" key="8">
    <source>
        <dbReference type="SAM" id="MobiDB-lite"/>
    </source>
</evidence>
<dbReference type="GO" id="GO:0005634">
    <property type="term" value="C:nucleus"/>
    <property type="evidence" value="ECO:0007669"/>
    <property type="project" value="UniProtKB-SubCell"/>
</dbReference>
<dbReference type="InterPro" id="IPR045249">
    <property type="entry name" value="HARBI1-like"/>
</dbReference>
<dbReference type="PANTHER" id="PTHR22930">
    <property type="match status" value="1"/>
</dbReference>
<evidence type="ECO:0000256" key="7">
    <source>
        <dbReference type="ARBA" id="ARBA00023242"/>
    </source>
</evidence>
<organism evidence="12 13">
    <name type="scientific">Exidia glandulosa HHB12029</name>
    <dbReference type="NCBI Taxonomy" id="1314781"/>
    <lineage>
        <taxon>Eukaryota</taxon>
        <taxon>Fungi</taxon>
        <taxon>Dikarya</taxon>
        <taxon>Basidiomycota</taxon>
        <taxon>Agaricomycotina</taxon>
        <taxon>Agaricomycetes</taxon>
        <taxon>Auriculariales</taxon>
        <taxon>Exidiaceae</taxon>
        <taxon>Exidia</taxon>
    </lineage>
</organism>
<evidence type="ECO:0000256" key="5">
    <source>
        <dbReference type="ARBA" id="ARBA00022723"/>
    </source>
</evidence>
<evidence type="ECO:0000259" key="11">
    <source>
        <dbReference type="Pfam" id="PF26138"/>
    </source>
</evidence>